<dbReference type="SMART" id="SM00228">
    <property type="entry name" value="PDZ"/>
    <property type="match status" value="1"/>
</dbReference>
<feature type="domain" description="PDZ" evidence="3">
    <location>
        <begin position="200"/>
        <end position="269"/>
    </location>
</feature>
<feature type="region of interest" description="Disordered" evidence="2">
    <location>
        <begin position="68"/>
        <end position="109"/>
    </location>
</feature>
<comment type="caution">
    <text evidence="4">The sequence shown here is derived from an EMBL/GenBank/DDBJ whole genome shotgun (WGS) entry which is preliminary data.</text>
</comment>
<evidence type="ECO:0000259" key="3">
    <source>
        <dbReference type="PROSITE" id="PS50106"/>
    </source>
</evidence>
<keyword evidence="5" id="KW-1185">Reference proteome</keyword>
<dbReference type="Proteomes" id="UP001209570">
    <property type="component" value="Unassembled WGS sequence"/>
</dbReference>
<evidence type="ECO:0000313" key="4">
    <source>
        <dbReference type="EMBL" id="KAJ0403527.1"/>
    </source>
</evidence>
<gene>
    <name evidence="4" type="ORF">P43SY_010070</name>
</gene>
<sequence length="684" mass="74565">MPQSSTPPPPPVAPAASGGNASASAVASSSTGAPLPSGAPTSSERFGPPSVGLQSDTVVFQAAKIPMSSARLASAPGAAASAPRQQPSRDVGHYSYRRDPSDDCGYAEDYRDNGAVARDWPRAARQMLPPARAPAGRYHGPPSVAAMPRSHGHQNMDHPNDVNTPPPPHTNGTALPAGVAGSRPSSAPRPQPGRAPRVRRLTVRVRKEGDKLGFGIRNDGTRQLKVSTLQSNSAAANSSLRIGDTLLAVNGVDLTNMGFLEVIQQLKATKPGDLVFDIERSLDGDGETPNGSETTDLDAPLEPQSSGNDNAISAQQPPLSSQSVPGLSALPPRQPTEMPMEPAAETRGLRPDARAYSPSLTEPRIVGVEPSQRMEVPPSEPPRKRVRAVGVPTGSLEGELIRMEKQHKAVLNALSMELKKEKTERLSLEDKNAALRRRLQKMLIECDDVRVKASAAVASIKDKSRRDMEELKVALQTARAQLRLQDRGPDVARTDSIISDLNMARLQLDRLKRIDVERSNLLTSRYSMESRLADREARRVLKQLIVMMCQQLRDASRRHFSHGGPPPRPIGPDGKHDPSTIIVTEFEGLRRLAFVKIFGLPCSFEWYVSDDFHSPAPLRHVLRHPEEMMDVFGNSLAHEERAGLFIVAAAPMHVEYDPTIERLTMSFPWAEQNQIRELARNFRF</sequence>
<evidence type="ECO:0000256" key="1">
    <source>
        <dbReference type="SAM" id="Coils"/>
    </source>
</evidence>
<keyword evidence="1" id="KW-0175">Coiled coil</keyword>
<dbReference type="Gene3D" id="2.30.42.10">
    <property type="match status" value="1"/>
</dbReference>
<dbReference type="CDD" id="cd00136">
    <property type="entry name" value="PDZ_canonical"/>
    <property type="match status" value="1"/>
</dbReference>
<evidence type="ECO:0000256" key="2">
    <source>
        <dbReference type="SAM" id="MobiDB-lite"/>
    </source>
</evidence>
<evidence type="ECO:0000313" key="5">
    <source>
        <dbReference type="Proteomes" id="UP001209570"/>
    </source>
</evidence>
<organism evidence="4 5">
    <name type="scientific">Pythium insidiosum</name>
    <name type="common">Pythiosis disease agent</name>
    <dbReference type="NCBI Taxonomy" id="114742"/>
    <lineage>
        <taxon>Eukaryota</taxon>
        <taxon>Sar</taxon>
        <taxon>Stramenopiles</taxon>
        <taxon>Oomycota</taxon>
        <taxon>Peronosporomycetes</taxon>
        <taxon>Pythiales</taxon>
        <taxon>Pythiaceae</taxon>
        <taxon>Pythium</taxon>
    </lineage>
</organism>
<feature type="coiled-coil region" evidence="1">
    <location>
        <begin position="411"/>
        <end position="481"/>
    </location>
</feature>
<feature type="compositionally biased region" description="Low complexity" evidence="2">
    <location>
        <begin position="14"/>
        <end position="34"/>
    </location>
</feature>
<dbReference type="InterPro" id="IPR036034">
    <property type="entry name" value="PDZ_sf"/>
</dbReference>
<dbReference type="Pfam" id="PF00595">
    <property type="entry name" value="PDZ"/>
    <property type="match status" value="1"/>
</dbReference>
<feature type="region of interest" description="Disordered" evidence="2">
    <location>
        <begin position="1"/>
        <end position="52"/>
    </location>
</feature>
<feature type="compositionally biased region" description="Pro residues" evidence="2">
    <location>
        <begin position="1"/>
        <end position="13"/>
    </location>
</feature>
<reference evidence="4" key="1">
    <citation type="submission" date="2021-12" db="EMBL/GenBank/DDBJ databases">
        <title>Prjna785345.</title>
        <authorList>
            <person name="Rujirawat T."/>
            <person name="Krajaejun T."/>
        </authorList>
    </citation>
    <scope>NUCLEOTIDE SEQUENCE</scope>
    <source>
        <strain evidence="4">Pi057C3</strain>
    </source>
</reference>
<feature type="compositionally biased region" description="Basic and acidic residues" evidence="2">
    <location>
        <begin position="90"/>
        <end position="101"/>
    </location>
</feature>
<dbReference type="InterPro" id="IPR001478">
    <property type="entry name" value="PDZ"/>
</dbReference>
<dbReference type="EMBL" id="JAKCXM010000080">
    <property type="protein sequence ID" value="KAJ0403527.1"/>
    <property type="molecule type" value="Genomic_DNA"/>
</dbReference>
<dbReference type="PROSITE" id="PS50106">
    <property type="entry name" value="PDZ"/>
    <property type="match status" value="1"/>
</dbReference>
<accession>A0AAD5Q860</accession>
<proteinExistence type="predicted"/>
<feature type="region of interest" description="Disordered" evidence="2">
    <location>
        <begin position="280"/>
        <end position="347"/>
    </location>
</feature>
<name>A0AAD5Q860_PYTIN</name>
<protein>
    <recommendedName>
        <fullName evidence="3">PDZ domain-containing protein</fullName>
    </recommendedName>
</protein>
<feature type="region of interest" description="Disordered" evidence="2">
    <location>
        <begin position="557"/>
        <end position="577"/>
    </location>
</feature>
<dbReference type="SUPFAM" id="SSF50156">
    <property type="entry name" value="PDZ domain-like"/>
    <property type="match status" value="1"/>
</dbReference>
<feature type="compositionally biased region" description="Low complexity" evidence="2">
    <location>
        <begin position="68"/>
        <end position="89"/>
    </location>
</feature>
<feature type="compositionally biased region" description="Polar residues" evidence="2">
    <location>
        <begin position="303"/>
        <end position="325"/>
    </location>
</feature>
<dbReference type="AlphaFoldDB" id="A0AAD5Q860"/>
<feature type="region of interest" description="Disordered" evidence="2">
    <location>
        <begin position="128"/>
        <end position="198"/>
    </location>
</feature>